<dbReference type="InterPro" id="IPR036864">
    <property type="entry name" value="Zn2-C6_fun-type_DNA-bd_sf"/>
</dbReference>
<dbReference type="SUPFAM" id="SSF57701">
    <property type="entry name" value="Zn2/Cys6 DNA-binding domain"/>
    <property type="match status" value="1"/>
</dbReference>
<gene>
    <name evidence="8" type="ORF">BDV27DRAFT_170071</name>
</gene>
<dbReference type="RefSeq" id="XP_031933466.1">
    <property type="nucleotide sequence ID" value="XM_032075204.1"/>
</dbReference>
<dbReference type="GO" id="GO:0008270">
    <property type="term" value="F:zinc ion binding"/>
    <property type="evidence" value="ECO:0007669"/>
    <property type="project" value="InterPro"/>
</dbReference>
<dbReference type="GeneID" id="43659650"/>
<evidence type="ECO:0000256" key="4">
    <source>
        <dbReference type="ARBA" id="ARBA00023163"/>
    </source>
</evidence>
<evidence type="ECO:0000256" key="2">
    <source>
        <dbReference type="ARBA" id="ARBA00023015"/>
    </source>
</evidence>
<name>A0A5N7AKP6_9EURO</name>
<evidence type="ECO:0000256" key="6">
    <source>
        <dbReference type="SAM" id="MobiDB-lite"/>
    </source>
</evidence>
<feature type="region of interest" description="Disordered" evidence="6">
    <location>
        <begin position="547"/>
        <end position="576"/>
    </location>
</feature>
<dbReference type="Pfam" id="PF00172">
    <property type="entry name" value="Zn_clus"/>
    <property type="match status" value="1"/>
</dbReference>
<sequence length="614" mass="67550">MDSRSSSHNGSGRATRSSLACLPCRSRHSKCDGKRPCCTRCAETGQECTYARSRRGGLDRAALADRRRRLAAGERISPAPDSSGQRYTTIQQVQEHPAPLMVEDLHNEPSERIRIGDVILGISLPGTSIVHLGGIKEDPLINAYYEKFHGCHPFLLPQKHLTRLYEDPHRQPSFTPLLAVMRLIGHIYTSREWSMSLRDHIDACFLQASPSDPVMVQCRLLLSMALFWHDYKDAAKLEMDAATSLAVDLKMFLSDFAASHGRDDPVLRECWRRTWWMLYIIDAYYTGTLGTMNFRVANITATVELPCEELEYESGNIPEPRTLQEFNCREFSADPIDFSSFAYLIGAVQCAGSAISVAPKIATKEDSAHVVQAADCSLDGWRLLLPKDRKQVMDKDGKIDELMFQAHLIIDVSTIGLHRPFSALKFNAVENVSSCAREPPLDTPIPDLINVHTVRVIRAIESQIRLLALPVPEFHHTPFTTCMVSEGTLALLSACTTLLKGTHLSTARDQIRMTLGCLKVLGEVWPRTARNVREIQTIAQTVLGVGSGVSNSSETPSSSTGPSSGGGEGSLDLASYVPSNDTTNSSSLGSIEDLCGWYSLGDLSDISWGLGNGS</sequence>
<evidence type="ECO:0000313" key="8">
    <source>
        <dbReference type="EMBL" id="KAE8370385.1"/>
    </source>
</evidence>
<keyword evidence="3" id="KW-0238">DNA-binding</keyword>
<evidence type="ECO:0000256" key="1">
    <source>
        <dbReference type="ARBA" id="ARBA00022723"/>
    </source>
</evidence>
<dbReference type="InterPro" id="IPR001138">
    <property type="entry name" value="Zn2Cys6_DnaBD"/>
</dbReference>
<feature type="domain" description="Zn(2)-C6 fungal-type" evidence="7">
    <location>
        <begin position="20"/>
        <end position="50"/>
    </location>
</feature>
<dbReference type="Gene3D" id="4.10.240.10">
    <property type="entry name" value="Zn(2)-C6 fungal-type DNA-binding domain"/>
    <property type="match status" value="1"/>
</dbReference>
<dbReference type="InterPro" id="IPR007219">
    <property type="entry name" value="XnlR_reg_dom"/>
</dbReference>
<protein>
    <recommendedName>
        <fullName evidence="7">Zn(2)-C6 fungal-type domain-containing protein</fullName>
    </recommendedName>
</protein>
<dbReference type="AlphaFoldDB" id="A0A5N7AKP6"/>
<dbReference type="OrthoDB" id="2399539at2759"/>
<dbReference type="SMART" id="SM00066">
    <property type="entry name" value="GAL4"/>
    <property type="match status" value="1"/>
</dbReference>
<keyword evidence="4" id="KW-0804">Transcription</keyword>
<dbReference type="GO" id="GO:0006351">
    <property type="term" value="P:DNA-templated transcription"/>
    <property type="evidence" value="ECO:0007669"/>
    <property type="project" value="InterPro"/>
</dbReference>
<evidence type="ECO:0000256" key="5">
    <source>
        <dbReference type="ARBA" id="ARBA00023242"/>
    </source>
</evidence>
<reference evidence="8 9" key="1">
    <citation type="submission" date="2019-04" db="EMBL/GenBank/DDBJ databases">
        <title>Friends and foes A comparative genomics studyof 23 Aspergillus species from section Flavi.</title>
        <authorList>
            <consortium name="DOE Joint Genome Institute"/>
            <person name="Kjaerbolling I."/>
            <person name="Vesth T."/>
            <person name="Frisvad J.C."/>
            <person name="Nybo J.L."/>
            <person name="Theobald S."/>
            <person name="Kildgaard S."/>
            <person name="Isbrandt T."/>
            <person name="Kuo A."/>
            <person name="Sato A."/>
            <person name="Lyhne E.K."/>
            <person name="Kogle M.E."/>
            <person name="Wiebenga A."/>
            <person name="Kun R.S."/>
            <person name="Lubbers R.J."/>
            <person name="Makela M.R."/>
            <person name="Barry K."/>
            <person name="Chovatia M."/>
            <person name="Clum A."/>
            <person name="Daum C."/>
            <person name="Haridas S."/>
            <person name="He G."/>
            <person name="LaButti K."/>
            <person name="Lipzen A."/>
            <person name="Mondo S."/>
            <person name="Riley R."/>
            <person name="Salamov A."/>
            <person name="Simmons B.A."/>
            <person name="Magnuson J.K."/>
            <person name="Henrissat B."/>
            <person name="Mortensen U.H."/>
            <person name="Larsen T.O."/>
            <person name="Devries R.P."/>
            <person name="Grigoriev I.V."/>
            <person name="Machida M."/>
            <person name="Baker S.E."/>
            <person name="Andersen M.R."/>
        </authorList>
    </citation>
    <scope>NUCLEOTIDE SEQUENCE [LARGE SCALE GENOMIC DNA]</scope>
    <source>
        <strain evidence="8 9">CBS 763.97</strain>
    </source>
</reference>
<accession>A0A5N7AKP6</accession>
<dbReference type="PROSITE" id="PS50048">
    <property type="entry name" value="ZN2_CY6_FUNGAL_2"/>
    <property type="match status" value="1"/>
</dbReference>
<dbReference type="EMBL" id="ML737566">
    <property type="protein sequence ID" value="KAE8370385.1"/>
    <property type="molecule type" value="Genomic_DNA"/>
</dbReference>
<proteinExistence type="predicted"/>
<dbReference type="GO" id="GO:0009893">
    <property type="term" value="P:positive regulation of metabolic process"/>
    <property type="evidence" value="ECO:0007669"/>
    <property type="project" value="UniProtKB-ARBA"/>
</dbReference>
<dbReference type="Pfam" id="PF04082">
    <property type="entry name" value="Fungal_trans"/>
    <property type="match status" value="1"/>
</dbReference>
<dbReference type="GO" id="GO:0003677">
    <property type="term" value="F:DNA binding"/>
    <property type="evidence" value="ECO:0007669"/>
    <property type="project" value="UniProtKB-KW"/>
</dbReference>
<organism evidence="8 9">
    <name type="scientific">Aspergillus caelatus</name>
    <dbReference type="NCBI Taxonomy" id="61420"/>
    <lineage>
        <taxon>Eukaryota</taxon>
        <taxon>Fungi</taxon>
        <taxon>Dikarya</taxon>
        <taxon>Ascomycota</taxon>
        <taxon>Pezizomycotina</taxon>
        <taxon>Eurotiomycetes</taxon>
        <taxon>Eurotiomycetidae</taxon>
        <taxon>Eurotiales</taxon>
        <taxon>Aspergillaceae</taxon>
        <taxon>Aspergillus</taxon>
        <taxon>Aspergillus subgen. Circumdati</taxon>
    </lineage>
</organism>
<keyword evidence="2" id="KW-0805">Transcription regulation</keyword>
<dbReference type="CDD" id="cd00067">
    <property type="entry name" value="GAL4"/>
    <property type="match status" value="1"/>
</dbReference>
<evidence type="ECO:0000313" key="9">
    <source>
        <dbReference type="Proteomes" id="UP000326268"/>
    </source>
</evidence>
<dbReference type="PANTHER" id="PTHR47431:SF4">
    <property type="entry name" value="ZN(II)2CYS6 TRANSCRIPTION FACTOR (EUROFUNG)"/>
    <property type="match status" value="1"/>
</dbReference>
<feature type="compositionally biased region" description="Low complexity" evidence="6">
    <location>
        <begin position="547"/>
        <end position="562"/>
    </location>
</feature>
<evidence type="ECO:0000259" key="7">
    <source>
        <dbReference type="PROSITE" id="PS50048"/>
    </source>
</evidence>
<keyword evidence="1" id="KW-0479">Metal-binding</keyword>
<dbReference type="CDD" id="cd12148">
    <property type="entry name" value="fungal_TF_MHR"/>
    <property type="match status" value="1"/>
</dbReference>
<dbReference type="PANTHER" id="PTHR47431">
    <property type="entry name" value="ZN(II)2CYS6 TRANSCRIPTION FACTOR (EUROFUNG)-RELATED"/>
    <property type="match status" value="1"/>
</dbReference>
<dbReference type="GO" id="GO:0000981">
    <property type="term" value="F:DNA-binding transcription factor activity, RNA polymerase II-specific"/>
    <property type="evidence" value="ECO:0007669"/>
    <property type="project" value="InterPro"/>
</dbReference>
<keyword evidence="5" id="KW-0539">Nucleus</keyword>
<keyword evidence="9" id="KW-1185">Reference proteome</keyword>
<dbReference type="Proteomes" id="UP000326268">
    <property type="component" value="Unassembled WGS sequence"/>
</dbReference>
<evidence type="ECO:0000256" key="3">
    <source>
        <dbReference type="ARBA" id="ARBA00023125"/>
    </source>
</evidence>
<dbReference type="PROSITE" id="PS00463">
    <property type="entry name" value="ZN2_CY6_FUNGAL_1"/>
    <property type="match status" value="1"/>
</dbReference>